<dbReference type="Gene3D" id="1.10.860.10">
    <property type="entry name" value="DNAb Helicase, Chain A"/>
    <property type="match status" value="1"/>
</dbReference>
<dbReference type="PATRIC" id="fig|999415.3.peg.1207"/>
<dbReference type="GO" id="GO:0000428">
    <property type="term" value="C:DNA-directed RNA polymerase complex"/>
    <property type="evidence" value="ECO:0007669"/>
    <property type="project" value="UniProtKB-KW"/>
</dbReference>
<keyword evidence="2 12" id="KW-0639">Primosome</keyword>
<evidence type="ECO:0000256" key="7">
    <source>
        <dbReference type="ARBA" id="ARBA00022771"/>
    </source>
</evidence>
<dbReference type="HAMAP" id="MF_00974">
    <property type="entry name" value="DNA_primase_DnaG"/>
    <property type="match status" value="1"/>
</dbReference>
<evidence type="ECO:0000256" key="1">
    <source>
        <dbReference type="ARBA" id="ARBA00022478"/>
    </source>
</evidence>
<evidence type="ECO:0000256" key="5">
    <source>
        <dbReference type="ARBA" id="ARBA00022705"/>
    </source>
</evidence>
<comment type="similarity">
    <text evidence="12 13">Belongs to the DnaG primase family.</text>
</comment>
<dbReference type="PIRSF" id="PIRSF002811">
    <property type="entry name" value="DnaG"/>
    <property type="match status" value="1"/>
</dbReference>
<dbReference type="InterPro" id="IPR036977">
    <property type="entry name" value="DNA_primase_Znf_CHC2"/>
</dbReference>
<dbReference type="GO" id="GO:0003677">
    <property type="term" value="F:DNA binding"/>
    <property type="evidence" value="ECO:0007669"/>
    <property type="project" value="UniProtKB-KW"/>
</dbReference>
<organism evidence="16 17">
    <name type="scientific">Eggerthia catenaformis OT 569 = DSM 20559</name>
    <dbReference type="NCBI Taxonomy" id="999415"/>
    <lineage>
        <taxon>Bacteria</taxon>
        <taxon>Bacillati</taxon>
        <taxon>Bacillota</taxon>
        <taxon>Erysipelotrichia</taxon>
        <taxon>Erysipelotrichales</taxon>
        <taxon>Coprobacillaceae</taxon>
        <taxon>Eggerthia</taxon>
    </lineage>
</organism>
<evidence type="ECO:0000256" key="6">
    <source>
        <dbReference type="ARBA" id="ARBA00022723"/>
    </source>
</evidence>
<dbReference type="Pfam" id="PF08275">
    <property type="entry name" value="DNAG_N"/>
    <property type="match status" value="1"/>
</dbReference>
<dbReference type="SUPFAM" id="SSF57783">
    <property type="entry name" value="Zinc beta-ribbon"/>
    <property type="match status" value="1"/>
</dbReference>
<dbReference type="Gene3D" id="3.90.980.10">
    <property type="entry name" value="DNA primase, catalytic core, N-terminal domain"/>
    <property type="match status" value="1"/>
</dbReference>
<dbReference type="GO" id="GO:0008270">
    <property type="term" value="F:zinc ion binding"/>
    <property type="evidence" value="ECO:0007669"/>
    <property type="project" value="UniProtKB-UniRule"/>
</dbReference>
<dbReference type="RefSeq" id="WP_004803092.1">
    <property type="nucleotide sequence ID" value="NZ_KB446648.1"/>
</dbReference>
<evidence type="ECO:0000256" key="8">
    <source>
        <dbReference type="ARBA" id="ARBA00022833"/>
    </source>
</evidence>
<dbReference type="FunFam" id="3.90.580.10:FF:000001">
    <property type="entry name" value="DNA primase"/>
    <property type="match status" value="1"/>
</dbReference>
<evidence type="ECO:0000256" key="9">
    <source>
        <dbReference type="ARBA" id="ARBA00022842"/>
    </source>
</evidence>
<gene>
    <name evidence="12" type="primary">dnaG</name>
    <name evidence="16" type="ORF">HMPREF9943_01189</name>
</gene>
<comment type="domain">
    <text evidence="12">Contains an N-terminal zinc-binding domain, a central core domain that contains the primase activity, and a C-terminal DnaB-binding domain.</text>
</comment>
<comment type="subunit">
    <text evidence="12">Monomer. Interacts with DnaB.</text>
</comment>
<keyword evidence="17" id="KW-1185">Reference proteome</keyword>
<dbReference type="Gene3D" id="3.90.580.10">
    <property type="entry name" value="Zinc finger, CHC2-type domain"/>
    <property type="match status" value="1"/>
</dbReference>
<dbReference type="InterPro" id="IPR006171">
    <property type="entry name" value="TOPRIM_dom"/>
</dbReference>
<evidence type="ECO:0000256" key="4">
    <source>
        <dbReference type="ARBA" id="ARBA00022695"/>
    </source>
</evidence>
<dbReference type="Gene3D" id="3.40.1360.10">
    <property type="match status" value="1"/>
</dbReference>
<dbReference type="GO" id="GO:0005737">
    <property type="term" value="C:cytoplasm"/>
    <property type="evidence" value="ECO:0007669"/>
    <property type="project" value="TreeGrafter"/>
</dbReference>
<dbReference type="NCBIfam" id="TIGR01391">
    <property type="entry name" value="dnaG"/>
    <property type="match status" value="1"/>
</dbReference>
<comment type="caution">
    <text evidence="16">The sequence shown here is derived from an EMBL/GenBank/DDBJ whole genome shotgun (WGS) entry which is preliminary data.</text>
</comment>
<dbReference type="SMART" id="SM00400">
    <property type="entry name" value="ZnF_CHCC"/>
    <property type="match status" value="1"/>
</dbReference>
<dbReference type="Pfam" id="PF10410">
    <property type="entry name" value="DnaB_bind"/>
    <property type="match status" value="1"/>
</dbReference>
<comment type="catalytic activity">
    <reaction evidence="12">
        <text>ssDNA + n NTP = ssDNA/pppN(pN)n-1 hybrid + (n-1) diphosphate.</text>
        <dbReference type="EC" id="2.7.7.101"/>
    </reaction>
</comment>
<keyword evidence="8 12" id="KW-0862">Zinc</keyword>
<dbReference type="GO" id="GO:1990077">
    <property type="term" value="C:primosome complex"/>
    <property type="evidence" value="ECO:0007669"/>
    <property type="project" value="UniProtKB-KW"/>
</dbReference>
<evidence type="ECO:0000256" key="10">
    <source>
        <dbReference type="ARBA" id="ARBA00023125"/>
    </source>
</evidence>
<dbReference type="STRING" id="999415.HMPREF9943_01189"/>
<evidence type="ECO:0000313" key="17">
    <source>
        <dbReference type="Proteomes" id="UP000011758"/>
    </source>
</evidence>
<comment type="cofactor">
    <cofactor evidence="12 13 14">
        <name>Zn(2+)</name>
        <dbReference type="ChEBI" id="CHEBI:29105"/>
    </cofactor>
    <text evidence="12 13 14">Binds 1 zinc ion per monomer.</text>
</comment>
<comment type="function">
    <text evidence="12 13">RNA polymerase that catalyzes the synthesis of short RNA molecules used as primers for DNA polymerase during DNA replication.</text>
</comment>
<evidence type="ECO:0000256" key="12">
    <source>
        <dbReference type="HAMAP-Rule" id="MF_00974"/>
    </source>
</evidence>
<dbReference type="EC" id="2.7.7.101" evidence="12"/>
<evidence type="ECO:0000259" key="15">
    <source>
        <dbReference type="PROSITE" id="PS50880"/>
    </source>
</evidence>
<evidence type="ECO:0000256" key="14">
    <source>
        <dbReference type="PIRSR" id="PIRSR002811-1"/>
    </source>
</evidence>
<evidence type="ECO:0000256" key="3">
    <source>
        <dbReference type="ARBA" id="ARBA00022679"/>
    </source>
</evidence>
<evidence type="ECO:0000256" key="2">
    <source>
        <dbReference type="ARBA" id="ARBA00022515"/>
    </source>
</evidence>
<dbReference type="InterPro" id="IPR030846">
    <property type="entry name" value="DnaG_bac"/>
</dbReference>
<sequence>MARIPQEKIDEIRNSVNIVDVMGQYLSLTKKGRNYVAICPFHQDTHPSLSISESKQIYMCFVCHNGGNVFKFLQEYLHISYLESVKEVALLGHVDITGYHLDAPVFRVNDKLKPYYDMHEEAFKIYSYYLQTKLGILAMDYLKGRGFDDEVIKMFGIGYAPVKSILYEAFTKLGYQPVEMENSGLVIESSRHYDRFSDRIMFPLHNSNGQVVGFSGRIYKANDEGAKYMNSPESDIFIKGDMLYNYHRALKPARDAGFVYLNEGFMDVIAMHRAGYDNVIALMGTALTNGHLQLLRRMTKKIVICLDGDNAGQNAAMKATDFLSSHGFTVRIILLPEGKDPDEIYMEDGKNALDRVLSDELTPFDFLLTYESSHLDLRNYDDRSQLFDKGIAAINLIDDDKQRDDSIRKLSSLTQFSRDLIVRRIKAKESKKREPSYSDVAYQIRETQTIVDKYLIAEKNLIFYMLNDRNTAMLYQSKAGFMYNDSYRILASYIVDYYRHHNIMEEADLIDRILNDRINDQKKNILISLLTEIASMKLPLPASSQQQAIDDYIRTISLNAVKLKKQQLLEQFKHVLDPQMQAEIVQEINNLKKEAK</sequence>
<keyword evidence="3 12" id="KW-0808">Transferase</keyword>
<dbReference type="GO" id="GO:0003899">
    <property type="term" value="F:DNA-directed RNA polymerase activity"/>
    <property type="evidence" value="ECO:0007669"/>
    <property type="project" value="UniProtKB-UniRule"/>
</dbReference>
<keyword evidence="9" id="KW-0460">Magnesium</keyword>
<dbReference type="Pfam" id="PF01807">
    <property type="entry name" value="Zn_ribbon_DnaG"/>
    <property type="match status" value="1"/>
</dbReference>
<dbReference type="AlphaFoldDB" id="M2Q124"/>
<feature type="zinc finger region" description="CHC2-type" evidence="12 14">
    <location>
        <begin position="39"/>
        <end position="63"/>
    </location>
</feature>
<evidence type="ECO:0000313" key="16">
    <source>
        <dbReference type="EMBL" id="EMD16635.1"/>
    </source>
</evidence>
<accession>M2Q124</accession>
<dbReference type="Proteomes" id="UP000011758">
    <property type="component" value="Unassembled WGS sequence"/>
</dbReference>
<keyword evidence="1 12" id="KW-0240">DNA-directed RNA polymerase</keyword>
<dbReference type="PANTHER" id="PTHR30313">
    <property type="entry name" value="DNA PRIMASE"/>
    <property type="match status" value="1"/>
</dbReference>
<dbReference type="PANTHER" id="PTHR30313:SF2">
    <property type="entry name" value="DNA PRIMASE"/>
    <property type="match status" value="1"/>
</dbReference>
<protein>
    <recommendedName>
        <fullName evidence="12 13">DNA primase</fullName>
        <ecNumber evidence="12">2.7.7.101</ecNumber>
    </recommendedName>
</protein>
<dbReference type="GO" id="GO:0006269">
    <property type="term" value="P:DNA replication, synthesis of primer"/>
    <property type="evidence" value="ECO:0007669"/>
    <property type="project" value="UniProtKB-UniRule"/>
</dbReference>
<dbReference type="InterPro" id="IPR002694">
    <property type="entry name" value="Znf_CHC2"/>
</dbReference>
<dbReference type="InterPro" id="IPR037068">
    <property type="entry name" value="DNA_primase_core_N_sf"/>
</dbReference>
<dbReference type="SMART" id="SM00493">
    <property type="entry name" value="TOPRIM"/>
    <property type="match status" value="1"/>
</dbReference>
<dbReference type="eggNOG" id="COG0358">
    <property type="taxonomic scope" value="Bacteria"/>
</dbReference>
<dbReference type="InterPro" id="IPR034151">
    <property type="entry name" value="TOPRIM_DnaG_bac"/>
</dbReference>
<keyword evidence="5 12" id="KW-0235">DNA replication</keyword>
<keyword evidence="7 12" id="KW-0863">Zinc-finger</keyword>
<dbReference type="PROSITE" id="PS50880">
    <property type="entry name" value="TOPRIM"/>
    <property type="match status" value="1"/>
</dbReference>
<keyword evidence="10 12" id="KW-0238">DNA-binding</keyword>
<dbReference type="InterPro" id="IPR050219">
    <property type="entry name" value="DnaG_primase"/>
</dbReference>
<keyword evidence="11 12" id="KW-0804">Transcription</keyword>
<dbReference type="InterPro" id="IPR016136">
    <property type="entry name" value="DNA_helicase_N/primase_C"/>
</dbReference>
<dbReference type="SUPFAM" id="SSF56731">
    <property type="entry name" value="DNA primase core"/>
    <property type="match status" value="1"/>
</dbReference>
<dbReference type="InterPro" id="IPR006295">
    <property type="entry name" value="DNA_primase_DnaG"/>
</dbReference>
<dbReference type="OrthoDB" id="9803773at2"/>
<dbReference type="CDD" id="cd03364">
    <property type="entry name" value="TOPRIM_DnaG_primases"/>
    <property type="match status" value="1"/>
</dbReference>
<evidence type="ECO:0000256" key="13">
    <source>
        <dbReference type="PIRNR" id="PIRNR002811"/>
    </source>
</evidence>
<keyword evidence="4 12" id="KW-0548">Nucleotidyltransferase</keyword>
<dbReference type="InterPro" id="IPR013264">
    <property type="entry name" value="DNAG_N"/>
</dbReference>
<dbReference type="Pfam" id="PF13155">
    <property type="entry name" value="Toprim_2"/>
    <property type="match status" value="1"/>
</dbReference>
<reference evidence="16 17" key="1">
    <citation type="submission" date="2013-02" db="EMBL/GenBank/DDBJ databases">
        <title>The Genome Sequence of Lactobacillus catenaformis F0143.</title>
        <authorList>
            <consortium name="The Broad Institute Genome Sequencing Platform"/>
            <person name="Earl A."/>
            <person name="Ward D."/>
            <person name="Feldgarden M."/>
            <person name="Gevers D."/>
            <person name="Izard J."/>
            <person name="Blanton J.M."/>
            <person name="Mathney J."/>
            <person name="Dewhirst F.E."/>
            <person name="Young S.K."/>
            <person name="Zeng Q."/>
            <person name="Gargeya S."/>
            <person name="Fitzgerald M."/>
            <person name="Haas B."/>
            <person name="Abouelleil A."/>
            <person name="Alvarado L."/>
            <person name="Arachchi H.M."/>
            <person name="Berlin A."/>
            <person name="Chapman S.B."/>
            <person name="Gearin G."/>
            <person name="Goldberg J."/>
            <person name="Griggs A."/>
            <person name="Gujja S."/>
            <person name="Hansen M."/>
            <person name="Heiman D."/>
            <person name="Howarth C."/>
            <person name="Larimer J."/>
            <person name="Lui A."/>
            <person name="MacDonald P.J.P."/>
            <person name="McCowen C."/>
            <person name="Montmayeur A."/>
            <person name="Murphy C."/>
            <person name="Neiman D."/>
            <person name="Pearson M."/>
            <person name="Priest M."/>
            <person name="Roberts A."/>
            <person name="Saif S."/>
            <person name="Shea T."/>
            <person name="Sisk P."/>
            <person name="Stolte C."/>
            <person name="Sykes S."/>
            <person name="Wortman J."/>
            <person name="Nusbaum C."/>
            <person name="Birren B."/>
        </authorList>
    </citation>
    <scope>NUCLEOTIDE SEQUENCE [LARGE SCALE GENOMIC DNA]</scope>
    <source>
        <strain evidence="16 17">OT 569</strain>
    </source>
</reference>
<evidence type="ECO:0000256" key="11">
    <source>
        <dbReference type="ARBA" id="ARBA00023163"/>
    </source>
</evidence>
<feature type="domain" description="Toprim" evidence="15">
    <location>
        <begin position="257"/>
        <end position="338"/>
    </location>
</feature>
<keyword evidence="6 12" id="KW-0479">Metal-binding</keyword>
<name>M2Q124_9FIRM</name>
<dbReference type="EMBL" id="AGEJ01000018">
    <property type="protein sequence ID" value="EMD16635.1"/>
    <property type="molecule type" value="Genomic_DNA"/>
</dbReference>
<proteinExistence type="inferred from homology"/>
<dbReference type="InterPro" id="IPR019475">
    <property type="entry name" value="DNA_primase_DnaB-bd"/>
</dbReference>